<dbReference type="InterPro" id="IPR011042">
    <property type="entry name" value="6-blade_b-propeller_TolB-like"/>
</dbReference>
<dbReference type="AlphaFoldDB" id="A0A8H4LC80"/>
<proteinExistence type="predicted"/>
<accession>A0A8H4LC80</accession>
<comment type="caution">
    <text evidence="1">The sequence shown here is derived from an EMBL/GenBank/DDBJ whole genome shotgun (WGS) entry which is preliminary data.</text>
</comment>
<dbReference type="PANTHER" id="PTHR11799">
    <property type="entry name" value="PARAOXONASE"/>
    <property type="match status" value="1"/>
</dbReference>
<dbReference type="SUPFAM" id="SSF63829">
    <property type="entry name" value="Calcium-dependent phosphotriesterase"/>
    <property type="match status" value="1"/>
</dbReference>
<keyword evidence="2" id="KW-1185">Reference proteome</keyword>
<evidence type="ECO:0000313" key="1">
    <source>
        <dbReference type="EMBL" id="KAF4464889.1"/>
    </source>
</evidence>
<protein>
    <submittedName>
        <fullName evidence="1">Serum paraoxonase arylesterase</fullName>
    </submittedName>
</protein>
<dbReference type="Gene3D" id="2.120.10.30">
    <property type="entry name" value="TolB, C-terminal domain"/>
    <property type="match status" value="1"/>
</dbReference>
<dbReference type="EMBL" id="JAADYS010001129">
    <property type="protein sequence ID" value="KAF4464889.1"/>
    <property type="molecule type" value="Genomic_DNA"/>
</dbReference>
<organism evidence="1 2">
    <name type="scientific">Fusarium albosuccineum</name>
    <dbReference type="NCBI Taxonomy" id="1237068"/>
    <lineage>
        <taxon>Eukaryota</taxon>
        <taxon>Fungi</taxon>
        <taxon>Dikarya</taxon>
        <taxon>Ascomycota</taxon>
        <taxon>Pezizomycotina</taxon>
        <taxon>Sordariomycetes</taxon>
        <taxon>Hypocreomycetidae</taxon>
        <taxon>Hypocreales</taxon>
        <taxon>Nectriaceae</taxon>
        <taxon>Fusarium</taxon>
        <taxon>Fusarium decemcellulare species complex</taxon>
    </lineage>
</organism>
<dbReference type="PANTHER" id="PTHR11799:SF20">
    <property type="entry name" value="SMP-30_GLUCONOLACTONASE_LRE-LIKE REGION DOMAIN-CONTAINING PROTEIN"/>
    <property type="match status" value="1"/>
</dbReference>
<sequence>MAGALFKIGLSAVVLLALFFQVFLKEAIWLGLGIGRVTQPLSDFPYTCRKIADPQMEACEDMWFSESTRQLFLACSDPLARPQWMPNVARLNVSGRSQKDSIVALDVDKPIKGSFELRTLKTPGFSGTAGDGLLNLVGFTGIDSSDSDSDGLELLVINNQPSVDAEGKIDDQQANGANATIELFQTGAGATELKHVKTYAETQIATPNRVAAISRDVFYVTNDHGPHKNGLRHHLAFLLKAGNAVFCEAGKGCRTVAGGMKFPNGLARDKDGLIYVPCSLTGTITVFRPLPDNSLEQIDVINIGYSIDNVSIDANGDIWVAAFPAGFATLTAYNDPLNSHPAATALRIKKVEGKWVVEKVIEDAEGAVLPVATTIVHDAKTGRLFFSSVISPSIAVCDPKA</sequence>
<name>A0A8H4LC80_9HYPO</name>
<dbReference type="Proteomes" id="UP000554235">
    <property type="component" value="Unassembled WGS sequence"/>
</dbReference>
<gene>
    <name evidence="1" type="ORF">FALBO_8264</name>
</gene>
<evidence type="ECO:0000313" key="2">
    <source>
        <dbReference type="Proteomes" id="UP000554235"/>
    </source>
</evidence>
<dbReference type="OrthoDB" id="5307922at2759"/>
<reference evidence="1 2" key="1">
    <citation type="submission" date="2020-01" db="EMBL/GenBank/DDBJ databases">
        <title>Identification and distribution of gene clusters putatively required for synthesis of sphingolipid metabolism inhibitors in phylogenetically diverse species of the filamentous fungus Fusarium.</title>
        <authorList>
            <person name="Kim H.-S."/>
            <person name="Busman M."/>
            <person name="Brown D.W."/>
            <person name="Divon H."/>
            <person name="Uhlig S."/>
            <person name="Proctor R.H."/>
        </authorList>
    </citation>
    <scope>NUCLEOTIDE SEQUENCE [LARGE SCALE GENOMIC DNA]</scope>
    <source>
        <strain evidence="1 2">NRRL 20459</strain>
    </source>
</reference>
<dbReference type="InterPro" id="IPR051288">
    <property type="entry name" value="Serum_paraoxonase/arylesterase"/>
</dbReference>